<dbReference type="AlphaFoldDB" id="A0A507QG67"/>
<accession>A0A507QG67</accession>
<proteinExistence type="predicted"/>
<dbReference type="Proteomes" id="UP000319663">
    <property type="component" value="Unassembled WGS sequence"/>
</dbReference>
<protein>
    <submittedName>
        <fullName evidence="1">Uncharacterized protein</fullName>
    </submittedName>
</protein>
<reference evidence="1 2" key="1">
    <citation type="submission" date="2019-06" db="EMBL/GenBank/DDBJ databases">
        <title>Wine fermentation using esterase from Monascus purpureus.</title>
        <authorList>
            <person name="Geng C."/>
            <person name="Zhang Y."/>
        </authorList>
    </citation>
    <scope>NUCLEOTIDE SEQUENCE [LARGE SCALE GENOMIC DNA]</scope>
    <source>
        <strain evidence="1">HQ1</strain>
    </source>
</reference>
<gene>
    <name evidence="1" type="ORF">MPDQ_005334</name>
</gene>
<dbReference type="EMBL" id="VIFY01000371">
    <property type="protein sequence ID" value="TQB67539.1"/>
    <property type="molecule type" value="Genomic_DNA"/>
</dbReference>
<organism evidence="1 2">
    <name type="scientific">Monascus purpureus</name>
    <name type="common">Red mold</name>
    <name type="synonym">Monascus anka</name>
    <dbReference type="NCBI Taxonomy" id="5098"/>
    <lineage>
        <taxon>Eukaryota</taxon>
        <taxon>Fungi</taxon>
        <taxon>Dikarya</taxon>
        <taxon>Ascomycota</taxon>
        <taxon>Pezizomycotina</taxon>
        <taxon>Eurotiomycetes</taxon>
        <taxon>Eurotiomycetidae</taxon>
        <taxon>Eurotiales</taxon>
        <taxon>Aspergillaceae</taxon>
        <taxon>Monascus</taxon>
    </lineage>
</organism>
<name>A0A507QG67_MONPU</name>
<comment type="caution">
    <text evidence="1">The sequence shown here is derived from an EMBL/GenBank/DDBJ whole genome shotgun (WGS) entry which is preliminary data.</text>
</comment>
<evidence type="ECO:0000313" key="2">
    <source>
        <dbReference type="Proteomes" id="UP000319663"/>
    </source>
</evidence>
<keyword evidence="2" id="KW-1185">Reference proteome</keyword>
<dbReference type="OrthoDB" id="3549294at2759"/>
<sequence>MCPVQFSKGLRNHSTHPPRLSSIVENNDSLQPDGQQVFDALEQSRDYWYHLASLAYVLLRHGLAPEYTNPCRTLHKLPKFQGRPKETYARPYGVSPHPALCSQATSTWKLVGSSDCDRLEKEKSNPALLQIGISVAIPYNFDGRVFNSWIGTKEEKSTGPNYLGILTIGWCYILSARLVEIHGEGAYMRYTKSEAECYIENVPQSSRTYIIDVGEVDEEVARWWSAILAQQKGWEGVVDQRSDRKFLTPWTVCRTCEISFAIKQRRPSPAFVDTPLPSERAFEALAEFARLHELGSQFPIALAIAMTFPTHRYYGSTVQLPFPSSARGKKSTTPIDAIPSTWASLNDQLPYYITLSCSPEVMMSAFCGSFWELEVPCNLVSSWLHPVLNEILGEASVTMGHDQEILALMGSIRRPGLSALWIGAIASGLGPKILQNVRRGRPPLDPLGHPWTGYPQSFMDIAGSGPYTCENPEYISRADVWRLLHLPSTEEDGSCYTYRPGTPWAPCGASLTKNCALRVTSHLECPRHEYQYDHWNWELADGAIVQDRGFSRSLSSSPEDKPSIPDMGRLEIFESKEFDQMASREASLDIFRWFSINGEGLPPEKIYQDDWLQEIWEESDMEVDEADDDNTQKLVGQSQAQIESWLNKIG</sequence>
<evidence type="ECO:0000313" key="1">
    <source>
        <dbReference type="EMBL" id="TQB67539.1"/>
    </source>
</evidence>